<keyword evidence="3" id="KW-1185">Reference proteome</keyword>
<protein>
    <recommendedName>
        <fullName evidence="1">Helix-turn-helix domain-containing protein</fullName>
    </recommendedName>
</protein>
<evidence type="ECO:0000313" key="2">
    <source>
        <dbReference type="EMBL" id="AGK59931.1"/>
    </source>
</evidence>
<proteinExistence type="predicted"/>
<evidence type="ECO:0000259" key="1">
    <source>
        <dbReference type="Pfam" id="PF12728"/>
    </source>
</evidence>
<evidence type="ECO:0000313" key="3">
    <source>
        <dbReference type="Proteomes" id="UP000005952"/>
    </source>
</evidence>
<dbReference type="AlphaFoldDB" id="N0BHL9"/>
<organism evidence="2 3">
    <name type="scientific">Hyphomicrobium denitrificans 1NES1</name>
    <dbReference type="NCBI Taxonomy" id="670307"/>
    <lineage>
        <taxon>Bacteria</taxon>
        <taxon>Pseudomonadati</taxon>
        <taxon>Pseudomonadota</taxon>
        <taxon>Alphaproteobacteria</taxon>
        <taxon>Hyphomicrobiales</taxon>
        <taxon>Hyphomicrobiaceae</taxon>
        <taxon>Hyphomicrobium</taxon>
    </lineage>
</organism>
<accession>N0BHL9</accession>
<feature type="domain" description="Helix-turn-helix" evidence="1">
    <location>
        <begin position="76"/>
        <end position="111"/>
    </location>
</feature>
<dbReference type="Pfam" id="PF12728">
    <property type="entry name" value="HTH_17"/>
    <property type="match status" value="1"/>
</dbReference>
<name>N0BHL9_9HYPH</name>
<dbReference type="OrthoDB" id="7220345at2"/>
<dbReference type="HOGENOM" id="CLU_1956624_0_0_5"/>
<dbReference type="InterPro" id="IPR041657">
    <property type="entry name" value="HTH_17"/>
</dbReference>
<sequence length="128" mass="14684">MGIDWNKQRTTTVREKLLPAQDEARIIKQYGEAIRPVLDHLLDEKAAELANSYDASWRKLGEYLTAETREQTAQQLLSHEEVARMLGSSVATVKRMVQDGRLPKPVQISERRIGHRYADIKKLTGKDR</sequence>
<gene>
    <name evidence="2" type="ORF">HYPDE_41313</name>
</gene>
<dbReference type="KEGG" id="hdt:HYPDE_41313"/>
<reference evidence="2 3" key="1">
    <citation type="journal article" date="2013" name="Genome Announc.">
        <title>Genome sequences for three denitrifying bacterial strains isolated from a uranium- and nitrate-contaminated subsurface environment.</title>
        <authorList>
            <person name="Venkatramanan R."/>
            <person name="Prakash O."/>
            <person name="Woyke T."/>
            <person name="Chain P."/>
            <person name="Goodwin L.A."/>
            <person name="Watson D."/>
            <person name="Brooks S."/>
            <person name="Kostka J.E."/>
            <person name="Green S.J."/>
        </authorList>
    </citation>
    <scope>NUCLEOTIDE SEQUENCE [LARGE SCALE GENOMIC DNA]</scope>
    <source>
        <strain evidence="2 3">1NES1</strain>
    </source>
</reference>
<dbReference type="Proteomes" id="UP000005952">
    <property type="component" value="Chromosome"/>
</dbReference>
<dbReference type="EMBL" id="CP005587">
    <property type="protein sequence ID" value="AGK59931.1"/>
    <property type="molecule type" value="Genomic_DNA"/>
</dbReference>
<dbReference type="RefSeq" id="WP_015599945.1">
    <property type="nucleotide sequence ID" value="NC_021172.1"/>
</dbReference>